<proteinExistence type="predicted"/>
<evidence type="ECO:0000313" key="3">
    <source>
        <dbReference type="Proteomes" id="UP001317629"/>
    </source>
</evidence>
<reference evidence="2 3" key="1">
    <citation type="journal article" date="2023" name="Int. J. Syst. Evol. Microbiol.">
        <title>Methylocystis iwaonis sp. nov., a type II methane-oxidizing bacterium from surface soil of a rice paddy field in Japan, and emended description of the genus Methylocystis (ex Whittenbury et al. 1970) Bowman et al. 1993.</title>
        <authorList>
            <person name="Kaise H."/>
            <person name="Sawadogo J.B."/>
            <person name="Alam M.S."/>
            <person name="Ueno C."/>
            <person name="Dianou D."/>
            <person name="Shinjo R."/>
            <person name="Asakawa S."/>
        </authorList>
    </citation>
    <scope>NUCLEOTIDE SEQUENCE [LARGE SCALE GENOMIC DNA]</scope>
    <source>
        <strain evidence="2 3">SS37A-Re</strain>
    </source>
</reference>
<feature type="compositionally biased region" description="Basic and acidic residues" evidence="1">
    <location>
        <begin position="1"/>
        <end position="15"/>
    </location>
</feature>
<name>A0ABM8E8A2_9HYPH</name>
<keyword evidence="3" id="KW-1185">Reference proteome</keyword>
<dbReference type="Proteomes" id="UP001317629">
    <property type="component" value="Chromosome"/>
</dbReference>
<feature type="region of interest" description="Disordered" evidence="1">
    <location>
        <begin position="1"/>
        <end position="43"/>
    </location>
</feature>
<evidence type="ECO:0000313" key="2">
    <source>
        <dbReference type="EMBL" id="BDV34193.1"/>
    </source>
</evidence>
<organism evidence="2 3">
    <name type="scientific">Methylocystis iwaonis</name>
    <dbReference type="NCBI Taxonomy" id="2885079"/>
    <lineage>
        <taxon>Bacteria</taxon>
        <taxon>Pseudomonadati</taxon>
        <taxon>Pseudomonadota</taxon>
        <taxon>Alphaproteobacteria</taxon>
        <taxon>Hyphomicrobiales</taxon>
        <taxon>Methylocystaceae</taxon>
        <taxon>Methylocystis</taxon>
    </lineage>
</organism>
<accession>A0ABM8E8A2</accession>
<dbReference type="EMBL" id="AP027142">
    <property type="protein sequence ID" value="BDV34193.1"/>
    <property type="molecule type" value="Genomic_DNA"/>
</dbReference>
<dbReference type="RefSeq" id="WP_281931827.1">
    <property type="nucleotide sequence ID" value="NZ_AP027142.1"/>
</dbReference>
<protein>
    <submittedName>
        <fullName evidence="2">Uncharacterized protein</fullName>
    </submittedName>
</protein>
<evidence type="ECO:0000256" key="1">
    <source>
        <dbReference type="SAM" id="MobiDB-lite"/>
    </source>
</evidence>
<gene>
    <name evidence="2" type="ORF">SS37A_17220</name>
</gene>
<sequence length="76" mass="8861">MHAKRVFERRSERQRRGPSVNEMNAERRTPRRNDDPPVVTDADQAAAQSFVLNKVQNRGFEAAYKLGWRVMAQKYA</sequence>
<feature type="compositionally biased region" description="Basic and acidic residues" evidence="1">
    <location>
        <begin position="24"/>
        <end position="35"/>
    </location>
</feature>